<dbReference type="InterPro" id="IPR031616">
    <property type="entry name" value="BsrE-like"/>
</dbReference>
<protein>
    <submittedName>
        <fullName evidence="2">Holin-like toxin</fullName>
    </submittedName>
</protein>
<organism evidence="2 3">
    <name type="scientific">Enterococcus lacertideformus</name>
    <dbReference type="NCBI Taxonomy" id="2771493"/>
    <lineage>
        <taxon>Bacteria</taxon>
        <taxon>Bacillati</taxon>
        <taxon>Bacillota</taxon>
        <taxon>Bacilli</taxon>
        <taxon>Lactobacillales</taxon>
        <taxon>Enterococcaceae</taxon>
        <taxon>Enterococcus</taxon>
    </lineage>
</organism>
<keyword evidence="1" id="KW-1133">Transmembrane helix</keyword>
<keyword evidence="1" id="KW-0472">Membrane</keyword>
<proteinExistence type="predicted"/>
<evidence type="ECO:0000313" key="3">
    <source>
        <dbReference type="Proteomes" id="UP000637757"/>
    </source>
</evidence>
<reference evidence="2" key="1">
    <citation type="submission" date="2020-09" db="EMBL/GenBank/DDBJ databases">
        <title>Genomic insights into the novelty and pathogenicity of a unique biofilm-forming Enterococcus sp. bacteria (Enterococcus lacertideformus) identified in reptiles.</title>
        <authorList>
            <person name="Agius J.E."/>
            <person name="Phalen D.N."/>
            <person name="Rose K."/>
            <person name="Eden J.-S."/>
        </authorList>
    </citation>
    <scope>NUCLEOTIDE SEQUENCE</scope>
    <source>
        <strain evidence="2">PHRS 0518</strain>
    </source>
</reference>
<dbReference type="AlphaFoldDB" id="A0A931AUG4"/>
<dbReference type="EMBL" id="JADAKE010000016">
    <property type="protein sequence ID" value="MBF8808031.1"/>
    <property type="molecule type" value="Genomic_DNA"/>
</dbReference>
<evidence type="ECO:0000256" key="1">
    <source>
        <dbReference type="SAM" id="Phobius"/>
    </source>
</evidence>
<sequence length="48" mass="5198">MRYVHFPTSSKGVAFLSVAEAIGLMIQFGSFVLALVGILLTISKNNKK</sequence>
<dbReference type="Pfam" id="PF16935">
    <property type="entry name" value="Hol_Tox"/>
    <property type="match status" value="1"/>
</dbReference>
<gene>
    <name evidence="2" type="ORF">IC227_06435</name>
</gene>
<keyword evidence="3" id="KW-1185">Reference proteome</keyword>
<dbReference type="Proteomes" id="UP000637757">
    <property type="component" value="Unassembled WGS sequence"/>
</dbReference>
<evidence type="ECO:0000313" key="2">
    <source>
        <dbReference type="EMBL" id="MBF8808031.1"/>
    </source>
</evidence>
<name>A0A931AUG4_9ENTE</name>
<accession>A0A931AUG4</accession>
<keyword evidence="1" id="KW-0812">Transmembrane</keyword>
<feature type="transmembrane region" description="Helical" evidence="1">
    <location>
        <begin position="12"/>
        <end position="42"/>
    </location>
</feature>
<comment type="caution">
    <text evidence="2">The sequence shown here is derived from an EMBL/GenBank/DDBJ whole genome shotgun (WGS) entry which is preliminary data.</text>
</comment>